<evidence type="ECO:0000259" key="2">
    <source>
        <dbReference type="Pfam" id="PF06889"/>
    </source>
</evidence>
<keyword evidence="1" id="KW-0175">Coiled coil</keyword>
<sequence length="403" mass="45938">MFKFFKELLSAAKEGVKEAREELAQEAELDKAKKQQINSKDMLKDISYEEQFGTALGAAFRVIVFGDWFTVFGSAGDDRTYPVHLYQFGTYPKQAEYRDELAKLLNRDFAIADTESCLQLLAAYFNLLGIKTGGTVLEGRENQIDSENWDIGKPGVDALVITVSSHITTAATDVGYLPKSAALDILKNLSSYARLHFKDWHSFSEKFLEGEHYVGLNNKIGKSYLKRYIGYLREKIGSPWNNIDWNTQSVQDRVLSAIAWTFQAKSYQSSQEFDADVAAYQRDILADQAQWDANEIVVDAPEIELCYMCWIKDMEDLNPNETLLDDEEEAFDEDNEDSGYYQVEICARLRASNEKNFTALDLLYQMEKQLIGKELGDHIFFEGLDRVKNHPGDTPLYYISFGS</sequence>
<dbReference type="EMBL" id="QCXX01000001">
    <property type="protein sequence ID" value="PUV25827.1"/>
    <property type="molecule type" value="Genomic_DNA"/>
</dbReference>
<dbReference type="Proteomes" id="UP000250831">
    <property type="component" value="Unassembled WGS sequence"/>
</dbReference>
<dbReference type="OrthoDB" id="694244at2"/>
<evidence type="ECO:0000256" key="1">
    <source>
        <dbReference type="SAM" id="Coils"/>
    </source>
</evidence>
<reference evidence="3 4" key="1">
    <citation type="submission" date="2018-04" db="EMBL/GenBank/DDBJ databases">
        <title>Sphingobacterium sp. M46 Genome.</title>
        <authorList>
            <person name="Cheng J."/>
            <person name="Li Y."/>
        </authorList>
    </citation>
    <scope>NUCLEOTIDE SEQUENCE [LARGE SCALE GENOMIC DNA]</scope>
    <source>
        <strain evidence="3 4">M46</strain>
    </source>
</reference>
<gene>
    <name evidence="3" type="ORF">DCO56_02310</name>
</gene>
<comment type="caution">
    <text evidence="3">The sequence shown here is derived from an EMBL/GenBank/DDBJ whole genome shotgun (WGS) entry which is preliminary data.</text>
</comment>
<proteinExistence type="predicted"/>
<name>A0A363NYK9_9SPHI</name>
<evidence type="ECO:0000313" key="3">
    <source>
        <dbReference type="EMBL" id="PUV25827.1"/>
    </source>
</evidence>
<organism evidence="3 4">
    <name type="scientific">Sphingobacterium athyrii</name>
    <dbReference type="NCBI Taxonomy" id="2152717"/>
    <lineage>
        <taxon>Bacteria</taxon>
        <taxon>Pseudomonadati</taxon>
        <taxon>Bacteroidota</taxon>
        <taxon>Sphingobacteriia</taxon>
        <taxon>Sphingobacteriales</taxon>
        <taxon>Sphingobacteriaceae</taxon>
        <taxon>Sphingobacterium</taxon>
    </lineage>
</organism>
<keyword evidence="4" id="KW-1185">Reference proteome</keyword>
<dbReference type="AlphaFoldDB" id="A0A363NYK9"/>
<dbReference type="Pfam" id="PF06889">
    <property type="entry name" value="DUF1266"/>
    <property type="match status" value="1"/>
</dbReference>
<feature type="domain" description="DUF1266" evidence="2">
    <location>
        <begin position="93"/>
        <end position="245"/>
    </location>
</feature>
<evidence type="ECO:0000313" key="4">
    <source>
        <dbReference type="Proteomes" id="UP000250831"/>
    </source>
</evidence>
<dbReference type="InterPro" id="IPR009677">
    <property type="entry name" value="DUF1266"/>
</dbReference>
<dbReference type="RefSeq" id="WP_108632134.1">
    <property type="nucleotide sequence ID" value="NZ_QCXX01000001.1"/>
</dbReference>
<feature type="coiled-coil region" evidence="1">
    <location>
        <begin position="6"/>
        <end position="40"/>
    </location>
</feature>
<protein>
    <recommendedName>
        <fullName evidence="2">DUF1266 domain-containing protein</fullName>
    </recommendedName>
</protein>
<accession>A0A363NYK9</accession>